<evidence type="ECO:0000313" key="2">
    <source>
        <dbReference type="EMBL" id="MBW0464101.1"/>
    </source>
</evidence>
<dbReference type="Proteomes" id="UP000765509">
    <property type="component" value="Unassembled WGS sequence"/>
</dbReference>
<evidence type="ECO:0000313" key="3">
    <source>
        <dbReference type="Proteomes" id="UP000765509"/>
    </source>
</evidence>
<accession>A0A9Q3BEC5</accession>
<feature type="compositionally biased region" description="Basic and acidic residues" evidence="1">
    <location>
        <begin position="33"/>
        <end position="43"/>
    </location>
</feature>
<reference evidence="2" key="1">
    <citation type="submission" date="2021-03" db="EMBL/GenBank/DDBJ databases">
        <title>Draft genome sequence of rust myrtle Austropuccinia psidii MF-1, a brazilian biotype.</title>
        <authorList>
            <person name="Quecine M.C."/>
            <person name="Pachon D.M.R."/>
            <person name="Bonatelli M.L."/>
            <person name="Correr F.H."/>
            <person name="Franceschini L.M."/>
            <person name="Leite T.F."/>
            <person name="Margarido G.R.A."/>
            <person name="Almeida C.A."/>
            <person name="Ferrarezi J.A."/>
            <person name="Labate C.A."/>
        </authorList>
    </citation>
    <scope>NUCLEOTIDE SEQUENCE</scope>
    <source>
        <strain evidence="2">MF-1</strain>
    </source>
</reference>
<protein>
    <submittedName>
        <fullName evidence="2">Uncharacterized protein</fullName>
    </submittedName>
</protein>
<dbReference type="AlphaFoldDB" id="A0A9Q3BEC5"/>
<sequence length="140" mass="15690">MVHTRNRSKYSVQTDGSGQGRGKNRARPSRPSSRKEYFEDARVSPHSPRSVPTSFDISYEPELIHGTVLRVEALPSGNHTYISVPVQKMVQRSQGRGVENMPKPLAGGYELLLTCKELSGSEEDHRTLMRIGSIVLQRQD</sequence>
<keyword evidence="3" id="KW-1185">Reference proteome</keyword>
<comment type="caution">
    <text evidence="2">The sequence shown here is derived from an EMBL/GenBank/DDBJ whole genome shotgun (WGS) entry which is preliminary data.</text>
</comment>
<dbReference type="EMBL" id="AVOT02000699">
    <property type="protein sequence ID" value="MBW0464101.1"/>
    <property type="molecule type" value="Genomic_DNA"/>
</dbReference>
<gene>
    <name evidence="2" type="ORF">O181_003816</name>
</gene>
<name>A0A9Q3BEC5_9BASI</name>
<feature type="region of interest" description="Disordered" evidence="1">
    <location>
        <begin position="1"/>
        <end position="54"/>
    </location>
</feature>
<proteinExistence type="predicted"/>
<evidence type="ECO:0000256" key="1">
    <source>
        <dbReference type="SAM" id="MobiDB-lite"/>
    </source>
</evidence>
<organism evidence="2 3">
    <name type="scientific">Austropuccinia psidii MF-1</name>
    <dbReference type="NCBI Taxonomy" id="1389203"/>
    <lineage>
        <taxon>Eukaryota</taxon>
        <taxon>Fungi</taxon>
        <taxon>Dikarya</taxon>
        <taxon>Basidiomycota</taxon>
        <taxon>Pucciniomycotina</taxon>
        <taxon>Pucciniomycetes</taxon>
        <taxon>Pucciniales</taxon>
        <taxon>Sphaerophragmiaceae</taxon>
        <taxon>Austropuccinia</taxon>
    </lineage>
</organism>